<accession>A0A8J4B5C7</accession>
<sequence length="133" mass="14182">AGGGRCTPVVSLATRQGGVSALLLDSCRLRLYTGGRDGTAAEWDLRKPTCPVVVYAGHNGWVTSLELLTPSTTLTDSRQVERCYEAAVERMILRSRIHQTMSATKVVTTAAIAAWMAAVIPMEVALLPVVGVL</sequence>
<comment type="caution">
    <text evidence="2">The sequence shown here is derived from an EMBL/GenBank/DDBJ whole genome shotgun (WGS) entry which is preliminary data.</text>
</comment>
<dbReference type="Gene3D" id="2.130.10.10">
    <property type="entry name" value="YVTN repeat-like/Quinoprotein amine dehydrogenase"/>
    <property type="match status" value="1"/>
</dbReference>
<reference evidence="2" key="1">
    <citation type="journal article" date="2021" name="Proc. Natl. Acad. Sci. U.S.A.">
        <title>Three genomes in the algal genus Volvox reveal the fate of a haploid sex-determining region after a transition to homothallism.</title>
        <authorList>
            <person name="Yamamoto K."/>
            <person name="Hamaji T."/>
            <person name="Kawai-Toyooka H."/>
            <person name="Matsuzaki R."/>
            <person name="Takahashi F."/>
            <person name="Nishimura Y."/>
            <person name="Kawachi M."/>
            <person name="Noguchi H."/>
            <person name="Minakuchi Y."/>
            <person name="Umen J.G."/>
            <person name="Toyoda A."/>
            <person name="Nozaki H."/>
        </authorList>
    </citation>
    <scope>NUCLEOTIDE SEQUENCE</scope>
    <source>
        <strain evidence="2">NIES-3780</strain>
    </source>
</reference>
<feature type="transmembrane region" description="Helical" evidence="1">
    <location>
        <begin position="106"/>
        <end position="130"/>
    </location>
</feature>
<evidence type="ECO:0000256" key="1">
    <source>
        <dbReference type="SAM" id="Phobius"/>
    </source>
</evidence>
<keyword evidence="1" id="KW-0472">Membrane</keyword>
<feature type="non-terminal residue" evidence="2">
    <location>
        <position position="133"/>
    </location>
</feature>
<dbReference type="SUPFAM" id="SSF50978">
    <property type="entry name" value="WD40 repeat-like"/>
    <property type="match status" value="1"/>
</dbReference>
<proteinExistence type="predicted"/>
<keyword evidence="3" id="KW-1185">Reference proteome</keyword>
<name>A0A8J4B5C7_9CHLO</name>
<evidence type="ECO:0000313" key="3">
    <source>
        <dbReference type="Proteomes" id="UP000747399"/>
    </source>
</evidence>
<keyword evidence="1" id="KW-1133">Transmembrane helix</keyword>
<evidence type="ECO:0000313" key="2">
    <source>
        <dbReference type="EMBL" id="GIL53614.1"/>
    </source>
</evidence>
<dbReference type="EMBL" id="BNCO01000015">
    <property type="protein sequence ID" value="GIL53614.1"/>
    <property type="molecule type" value="Genomic_DNA"/>
</dbReference>
<keyword evidence="1" id="KW-0812">Transmembrane</keyword>
<dbReference type="InterPro" id="IPR036322">
    <property type="entry name" value="WD40_repeat_dom_sf"/>
</dbReference>
<gene>
    <name evidence="2" type="ORF">Vafri_9226</name>
</gene>
<organism evidence="2 3">
    <name type="scientific">Volvox africanus</name>
    <dbReference type="NCBI Taxonomy" id="51714"/>
    <lineage>
        <taxon>Eukaryota</taxon>
        <taxon>Viridiplantae</taxon>
        <taxon>Chlorophyta</taxon>
        <taxon>core chlorophytes</taxon>
        <taxon>Chlorophyceae</taxon>
        <taxon>CS clade</taxon>
        <taxon>Chlamydomonadales</taxon>
        <taxon>Volvocaceae</taxon>
        <taxon>Volvox</taxon>
    </lineage>
</organism>
<protein>
    <submittedName>
        <fullName evidence="2">Uncharacterized protein</fullName>
    </submittedName>
</protein>
<dbReference type="InterPro" id="IPR015943">
    <property type="entry name" value="WD40/YVTN_repeat-like_dom_sf"/>
</dbReference>
<dbReference type="AlphaFoldDB" id="A0A8J4B5C7"/>
<dbReference type="Proteomes" id="UP000747399">
    <property type="component" value="Unassembled WGS sequence"/>
</dbReference>